<accession>A0A8J5SL00</accession>
<organism evidence="2 3">
    <name type="scientific">Zizania palustris</name>
    <name type="common">Northern wild rice</name>
    <dbReference type="NCBI Taxonomy" id="103762"/>
    <lineage>
        <taxon>Eukaryota</taxon>
        <taxon>Viridiplantae</taxon>
        <taxon>Streptophyta</taxon>
        <taxon>Embryophyta</taxon>
        <taxon>Tracheophyta</taxon>
        <taxon>Spermatophyta</taxon>
        <taxon>Magnoliopsida</taxon>
        <taxon>Liliopsida</taxon>
        <taxon>Poales</taxon>
        <taxon>Poaceae</taxon>
        <taxon>BOP clade</taxon>
        <taxon>Oryzoideae</taxon>
        <taxon>Oryzeae</taxon>
        <taxon>Zizaniinae</taxon>
        <taxon>Zizania</taxon>
    </lineage>
</organism>
<dbReference type="EMBL" id="JAAALK010000284">
    <property type="protein sequence ID" value="KAG8067709.1"/>
    <property type="molecule type" value="Genomic_DNA"/>
</dbReference>
<feature type="region of interest" description="Disordered" evidence="1">
    <location>
        <begin position="139"/>
        <end position="158"/>
    </location>
</feature>
<evidence type="ECO:0000256" key="1">
    <source>
        <dbReference type="SAM" id="MobiDB-lite"/>
    </source>
</evidence>
<protein>
    <submittedName>
        <fullName evidence="2">Uncharacterized protein</fullName>
    </submittedName>
</protein>
<evidence type="ECO:0000313" key="2">
    <source>
        <dbReference type="EMBL" id="KAG8067709.1"/>
    </source>
</evidence>
<feature type="compositionally biased region" description="Basic and acidic residues" evidence="1">
    <location>
        <begin position="145"/>
        <end position="158"/>
    </location>
</feature>
<reference evidence="2" key="2">
    <citation type="submission" date="2021-02" db="EMBL/GenBank/DDBJ databases">
        <authorList>
            <person name="Kimball J.A."/>
            <person name="Haas M.W."/>
            <person name="Macchietto M."/>
            <person name="Kono T."/>
            <person name="Duquette J."/>
            <person name="Shao M."/>
        </authorList>
    </citation>
    <scope>NUCLEOTIDE SEQUENCE</scope>
    <source>
        <tissue evidence="2">Fresh leaf tissue</tissue>
    </source>
</reference>
<gene>
    <name evidence="2" type="ORF">GUJ93_ZPchr0005g15771</name>
</gene>
<name>A0A8J5SL00_ZIZPA</name>
<keyword evidence="3" id="KW-1185">Reference proteome</keyword>
<dbReference type="Proteomes" id="UP000729402">
    <property type="component" value="Unassembled WGS sequence"/>
</dbReference>
<sequence>MITKHTFSGASGGGEGQDTTAARLVHGVEGCWCVATEPRRQPWRTGGGGASARRRKDSVAGPSVGRGPPAVVGRAEEGSTSGGVVRVWTWRGEKMRVLAVVAHGGGDGGDEACDQGRRATQRRQAVACEAGVALEVADVGPSTRTESRRERESVLRLD</sequence>
<evidence type="ECO:0000313" key="3">
    <source>
        <dbReference type="Proteomes" id="UP000729402"/>
    </source>
</evidence>
<reference evidence="2" key="1">
    <citation type="journal article" date="2021" name="bioRxiv">
        <title>Whole Genome Assembly and Annotation of Northern Wild Rice, Zizania palustris L., Supports a Whole Genome Duplication in the Zizania Genus.</title>
        <authorList>
            <person name="Haas M."/>
            <person name="Kono T."/>
            <person name="Macchietto M."/>
            <person name="Millas R."/>
            <person name="McGilp L."/>
            <person name="Shao M."/>
            <person name="Duquette J."/>
            <person name="Hirsch C.N."/>
            <person name="Kimball J."/>
        </authorList>
    </citation>
    <scope>NUCLEOTIDE SEQUENCE</scope>
    <source>
        <tissue evidence="2">Fresh leaf tissue</tissue>
    </source>
</reference>
<feature type="region of interest" description="Disordered" evidence="1">
    <location>
        <begin position="39"/>
        <end position="82"/>
    </location>
</feature>
<proteinExistence type="predicted"/>
<comment type="caution">
    <text evidence="2">The sequence shown here is derived from an EMBL/GenBank/DDBJ whole genome shotgun (WGS) entry which is preliminary data.</text>
</comment>
<dbReference type="AlphaFoldDB" id="A0A8J5SL00"/>